<keyword evidence="9" id="KW-1185">Reference proteome</keyword>
<comment type="caution">
    <text evidence="8">The sequence shown here is derived from an EMBL/GenBank/DDBJ whole genome shotgun (WGS) entry which is preliminary data.</text>
</comment>
<proteinExistence type="inferred from homology"/>
<evidence type="ECO:0000256" key="6">
    <source>
        <dbReference type="SAM" id="Phobius"/>
    </source>
</evidence>
<dbReference type="PANTHER" id="PTHR16172">
    <property type="entry name" value="MAJOR FACILITATOR SUPERFAMILY DOMAIN-CONTAINING PROTEIN 6-LIKE"/>
    <property type="match status" value="1"/>
</dbReference>
<dbReference type="Gene3D" id="1.20.1250.20">
    <property type="entry name" value="MFS general substrate transporter like domains"/>
    <property type="match status" value="1"/>
</dbReference>
<accession>A0A484B8V9</accession>
<reference evidence="8 9" key="1">
    <citation type="journal article" date="2019" name="J. Hered.">
        <title>An Improved Genome Assembly for Drosophila navojoa, the Basal Species in the mojavensis Cluster.</title>
        <authorList>
            <person name="Vanderlinde T."/>
            <person name="Dupim E.G."/>
            <person name="Nazario-Yepiz N.O."/>
            <person name="Carvalho A.B."/>
        </authorList>
    </citation>
    <scope>NUCLEOTIDE SEQUENCE [LARGE SCALE GENOMIC DNA]</scope>
    <source>
        <strain evidence="8">Navoj_Jal97</strain>
        <tissue evidence="8">Whole organism</tissue>
    </source>
</reference>
<evidence type="ECO:0000256" key="3">
    <source>
        <dbReference type="ARBA" id="ARBA00022692"/>
    </source>
</evidence>
<name>A0A484B8V9_DRONA</name>
<dbReference type="Pfam" id="PF12832">
    <property type="entry name" value="MFS_1_like"/>
    <property type="match status" value="1"/>
</dbReference>
<protein>
    <recommendedName>
        <fullName evidence="7">Major facilitator superfamily associated domain-containing protein</fullName>
    </recommendedName>
</protein>
<evidence type="ECO:0000256" key="4">
    <source>
        <dbReference type="ARBA" id="ARBA00022989"/>
    </source>
</evidence>
<feature type="transmembrane region" description="Helical" evidence="6">
    <location>
        <begin position="72"/>
        <end position="94"/>
    </location>
</feature>
<dbReference type="GO" id="GO:0016020">
    <property type="term" value="C:membrane"/>
    <property type="evidence" value="ECO:0007669"/>
    <property type="project" value="UniProtKB-SubCell"/>
</dbReference>
<dbReference type="PANTHER" id="PTHR16172:SF41">
    <property type="entry name" value="MAJOR FACILITATOR SUPERFAMILY DOMAIN-CONTAINING PROTEIN 6-LIKE"/>
    <property type="match status" value="1"/>
</dbReference>
<gene>
    <name evidence="8" type="ORF">AWZ03_008476</name>
</gene>
<keyword evidence="5 6" id="KW-0472">Membrane</keyword>
<evidence type="ECO:0000313" key="9">
    <source>
        <dbReference type="Proteomes" id="UP000295192"/>
    </source>
</evidence>
<evidence type="ECO:0000259" key="7">
    <source>
        <dbReference type="Pfam" id="PF12832"/>
    </source>
</evidence>
<dbReference type="InterPro" id="IPR036259">
    <property type="entry name" value="MFS_trans_sf"/>
</dbReference>
<dbReference type="InterPro" id="IPR024989">
    <property type="entry name" value="MFS_assoc_dom"/>
</dbReference>
<dbReference type="SUPFAM" id="SSF103473">
    <property type="entry name" value="MFS general substrate transporter"/>
    <property type="match status" value="1"/>
</dbReference>
<evidence type="ECO:0000256" key="2">
    <source>
        <dbReference type="ARBA" id="ARBA00005241"/>
    </source>
</evidence>
<dbReference type="AlphaFoldDB" id="A0A484B8V9"/>
<dbReference type="EMBL" id="LSRL02000085">
    <property type="protein sequence ID" value="TDG45138.1"/>
    <property type="molecule type" value="Genomic_DNA"/>
</dbReference>
<dbReference type="InterPro" id="IPR051717">
    <property type="entry name" value="MFS_MFSD6"/>
</dbReference>
<organism evidence="8 9">
    <name type="scientific">Drosophila navojoa</name>
    <name type="common">Fruit fly</name>
    <dbReference type="NCBI Taxonomy" id="7232"/>
    <lineage>
        <taxon>Eukaryota</taxon>
        <taxon>Metazoa</taxon>
        <taxon>Ecdysozoa</taxon>
        <taxon>Arthropoda</taxon>
        <taxon>Hexapoda</taxon>
        <taxon>Insecta</taxon>
        <taxon>Pterygota</taxon>
        <taxon>Neoptera</taxon>
        <taxon>Endopterygota</taxon>
        <taxon>Diptera</taxon>
        <taxon>Brachycera</taxon>
        <taxon>Muscomorpha</taxon>
        <taxon>Ephydroidea</taxon>
        <taxon>Drosophilidae</taxon>
        <taxon>Drosophila</taxon>
    </lineage>
</organism>
<dbReference type="Proteomes" id="UP000295192">
    <property type="component" value="Unassembled WGS sequence"/>
</dbReference>
<comment type="similarity">
    <text evidence="2">Belongs to the major facilitator superfamily. MFSD6 family.</text>
</comment>
<evidence type="ECO:0000313" key="8">
    <source>
        <dbReference type="EMBL" id="TDG45138.1"/>
    </source>
</evidence>
<evidence type="ECO:0000256" key="5">
    <source>
        <dbReference type="ARBA" id="ARBA00023136"/>
    </source>
</evidence>
<dbReference type="OMA" id="NDCISCE"/>
<comment type="subcellular location">
    <subcellularLocation>
        <location evidence="1">Membrane</location>
        <topology evidence="1">Multi-pass membrane protein</topology>
    </subcellularLocation>
</comment>
<sequence length="147" mass="16368">MVKMASEETVTEPAHSEKVELSHFGEFCQRRGINPNLIMLKITLFVMYGATSSLLPYLTIHMQSIGLTVEEIAIIYLALPFTTFLSPPITGFLVDKFGKYKPVVVMSLLLNAIFHHSLLFIPQQEIPGVVPSAFVIRHPDSGDVEIP</sequence>
<keyword evidence="3 6" id="KW-0812">Transmembrane</keyword>
<keyword evidence="4 6" id="KW-1133">Transmembrane helix</keyword>
<dbReference type="OrthoDB" id="10056177at2759"/>
<feature type="domain" description="Major facilitator superfamily associated" evidence="7">
    <location>
        <begin position="37"/>
        <end position="125"/>
    </location>
</feature>
<feature type="transmembrane region" description="Helical" evidence="6">
    <location>
        <begin position="38"/>
        <end position="60"/>
    </location>
</feature>
<evidence type="ECO:0000256" key="1">
    <source>
        <dbReference type="ARBA" id="ARBA00004141"/>
    </source>
</evidence>